<dbReference type="GO" id="GO:0022625">
    <property type="term" value="C:cytosolic large ribosomal subunit"/>
    <property type="evidence" value="ECO:0007669"/>
    <property type="project" value="TreeGrafter"/>
</dbReference>
<dbReference type="PANTHER" id="PTHR11593">
    <property type="entry name" value="60S RIBOSOMAL PROTEIN L17"/>
    <property type="match status" value="1"/>
</dbReference>
<dbReference type="STRING" id="765915.A0A1Y2HU75"/>
<evidence type="ECO:0000313" key="7">
    <source>
        <dbReference type="Proteomes" id="UP000193411"/>
    </source>
</evidence>
<evidence type="ECO:0000256" key="5">
    <source>
        <dbReference type="SAM" id="Coils"/>
    </source>
</evidence>
<dbReference type="PROSITE" id="PS00464">
    <property type="entry name" value="RIBOSOMAL_L22"/>
    <property type="match status" value="1"/>
</dbReference>
<dbReference type="EMBL" id="MCFL01000013">
    <property type="protein sequence ID" value="ORZ37243.1"/>
    <property type="molecule type" value="Genomic_DNA"/>
</dbReference>
<organism evidence="6 7">
    <name type="scientific">Catenaria anguillulae PL171</name>
    <dbReference type="NCBI Taxonomy" id="765915"/>
    <lineage>
        <taxon>Eukaryota</taxon>
        <taxon>Fungi</taxon>
        <taxon>Fungi incertae sedis</taxon>
        <taxon>Blastocladiomycota</taxon>
        <taxon>Blastocladiomycetes</taxon>
        <taxon>Blastocladiales</taxon>
        <taxon>Catenariaceae</taxon>
        <taxon>Catenaria</taxon>
    </lineage>
</organism>
<dbReference type="Gene3D" id="3.90.470.10">
    <property type="entry name" value="Ribosomal protein L22/L17"/>
    <property type="match status" value="1"/>
</dbReference>
<evidence type="ECO:0000313" key="6">
    <source>
        <dbReference type="EMBL" id="ORZ37243.1"/>
    </source>
</evidence>
<keyword evidence="3 4" id="KW-0687">Ribonucleoprotein</keyword>
<dbReference type="NCBIfam" id="TIGR01038">
    <property type="entry name" value="uL22_arch_euk"/>
    <property type="match status" value="1"/>
</dbReference>
<dbReference type="InterPro" id="IPR001063">
    <property type="entry name" value="Ribosomal_uL22"/>
</dbReference>
<dbReference type="SUPFAM" id="SSF54843">
    <property type="entry name" value="Ribosomal protein L22"/>
    <property type="match status" value="1"/>
</dbReference>
<dbReference type="Pfam" id="PF00237">
    <property type="entry name" value="Ribosomal_L22"/>
    <property type="match status" value="1"/>
</dbReference>
<dbReference type="OrthoDB" id="10254664at2759"/>
<dbReference type="GO" id="GO:0002181">
    <property type="term" value="P:cytoplasmic translation"/>
    <property type="evidence" value="ECO:0007669"/>
    <property type="project" value="TreeGrafter"/>
</dbReference>
<comment type="caution">
    <text evidence="6">The sequence shown here is derived from an EMBL/GenBank/DDBJ whole genome shotgun (WGS) entry which is preliminary data.</text>
</comment>
<proteinExistence type="inferred from homology"/>
<name>A0A1Y2HU75_9FUNG</name>
<dbReference type="Proteomes" id="UP000193411">
    <property type="component" value="Unassembled WGS sequence"/>
</dbReference>
<dbReference type="InterPro" id="IPR005721">
    <property type="entry name" value="Ribosomal_uL22_euk/arc"/>
</dbReference>
<dbReference type="GO" id="GO:0003735">
    <property type="term" value="F:structural constituent of ribosome"/>
    <property type="evidence" value="ECO:0007669"/>
    <property type="project" value="InterPro"/>
</dbReference>
<sequence>MNLKKAVAFLNDVKEHKRAVPFRRFNGGVGRTAQANEWNTTQARWPVKSAEFLLDLLKNAEANAKAKELDADNLVIKHIQVQQAPKMRRRTYRAHGRINPYQSHPCHIELIVAEADSQEVDTKAPKVKKITKKTAIIKAKSALRAQN</sequence>
<evidence type="ECO:0000256" key="4">
    <source>
        <dbReference type="RuleBase" id="RU004005"/>
    </source>
</evidence>
<keyword evidence="5" id="KW-0175">Coiled coil</keyword>
<feature type="coiled-coil region" evidence="5">
    <location>
        <begin position="50"/>
        <end position="77"/>
    </location>
</feature>
<dbReference type="CDD" id="cd00336">
    <property type="entry name" value="Ribosomal_L22"/>
    <property type="match status" value="1"/>
</dbReference>
<dbReference type="InterPro" id="IPR036394">
    <property type="entry name" value="Ribosomal_uL22_sf"/>
</dbReference>
<evidence type="ECO:0000256" key="3">
    <source>
        <dbReference type="ARBA" id="ARBA00023274"/>
    </source>
</evidence>
<dbReference type="InterPro" id="IPR018260">
    <property type="entry name" value="Ribosomal_uL22_CS"/>
</dbReference>
<keyword evidence="7" id="KW-1185">Reference proteome</keyword>
<reference evidence="6 7" key="1">
    <citation type="submission" date="2016-07" db="EMBL/GenBank/DDBJ databases">
        <title>Pervasive Adenine N6-methylation of Active Genes in Fungi.</title>
        <authorList>
            <consortium name="DOE Joint Genome Institute"/>
            <person name="Mondo S.J."/>
            <person name="Dannebaum R.O."/>
            <person name="Kuo R.C."/>
            <person name="Labutti K."/>
            <person name="Haridas S."/>
            <person name="Kuo A."/>
            <person name="Salamov A."/>
            <person name="Ahrendt S.R."/>
            <person name="Lipzen A."/>
            <person name="Sullivan W."/>
            <person name="Andreopoulos W.B."/>
            <person name="Clum A."/>
            <person name="Lindquist E."/>
            <person name="Daum C."/>
            <person name="Ramamoorthy G.K."/>
            <person name="Gryganskyi A."/>
            <person name="Culley D."/>
            <person name="Magnuson J.K."/>
            <person name="James T.Y."/>
            <person name="O'Malley M.A."/>
            <person name="Stajich J.E."/>
            <person name="Spatafora J.W."/>
            <person name="Visel A."/>
            <person name="Grigoriev I.V."/>
        </authorList>
    </citation>
    <scope>NUCLEOTIDE SEQUENCE [LARGE SCALE GENOMIC DNA]</scope>
    <source>
        <strain evidence="6 7">PL171</strain>
    </source>
</reference>
<dbReference type="AlphaFoldDB" id="A0A1Y2HU75"/>
<evidence type="ECO:0000256" key="2">
    <source>
        <dbReference type="ARBA" id="ARBA00022980"/>
    </source>
</evidence>
<dbReference type="PANTHER" id="PTHR11593:SF10">
    <property type="entry name" value="60S RIBOSOMAL PROTEIN L17"/>
    <property type="match status" value="1"/>
</dbReference>
<accession>A0A1Y2HU75</accession>
<evidence type="ECO:0000256" key="1">
    <source>
        <dbReference type="ARBA" id="ARBA00009451"/>
    </source>
</evidence>
<protein>
    <submittedName>
        <fullName evidence="6">Ribosomal protein L22/L17</fullName>
    </submittedName>
</protein>
<comment type="similarity">
    <text evidence="1 4">Belongs to the universal ribosomal protein uL22 family.</text>
</comment>
<gene>
    <name evidence="6" type="ORF">BCR44DRAFT_285452</name>
</gene>
<keyword evidence="2 4" id="KW-0689">Ribosomal protein</keyword>